<keyword evidence="4 6" id="KW-0808">Transferase</keyword>
<keyword evidence="3 6" id="KW-0489">Methyltransferase</keyword>
<dbReference type="AlphaFoldDB" id="A0A059DYE6"/>
<dbReference type="PANTHER" id="PTHR11265:SF0">
    <property type="entry name" value="12S RRNA N4-METHYLCYTIDINE METHYLTRANSFERASE"/>
    <property type="match status" value="1"/>
</dbReference>
<accession>A0A059DYE6</accession>
<keyword evidence="6" id="KW-0963">Cytoplasm</keyword>
<protein>
    <recommendedName>
        <fullName evidence="6">Ribosomal RNA small subunit methyltransferase H</fullName>
        <ecNumber evidence="6">2.1.1.199</ecNumber>
    </recommendedName>
    <alternativeName>
        <fullName evidence="6">16S rRNA m(4)C1402 methyltransferase</fullName>
    </alternativeName>
    <alternativeName>
        <fullName evidence="6">rRNA (cytosine-N(4)-)-methyltransferase RsmH</fullName>
    </alternativeName>
</protein>
<dbReference type="Gene3D" id="3.40.50.150">
    <property type="entry name" value="Vaccinia Virus protein VP39"/>
    <property type="match status" value="1"/>
</dbReference>
<dbReference type="GO" id="GO:0005737">
    <property type="term" value="C:cytoplasm"/>
    <property type="evidence" value="ECO:0007669"/>
    <property type="project" value="UniProtKB-SubCell"/>
</dbReference>
<dbReference type="InterPro" id="IPR029063">
    <property type="entry name" value="SAM-dependent_MTases_sf"/>
</dbReference>
<feature type="binding site" evidence="6">
    <location>
        <position position="108"/>
    </location>
    <ligand>
        <name>S-adenosyl-L-methionine</name>
        <dbReference type="ChEBI" id="CHEBI:59789"/>
    </ligand>
</feature>
<evidence type="ECO:0000256" key="3">
    <source>
        <dbReference type="ARBA" id="ARBA00022603"/>
    </source>
</evidence>
<dbReference type="Pfam" id="PF01795">
    <property type="entry name" value="Methyltransf_5"/>
    <property type="match status" value="1"/>
</dbReference>
<name>A0A059DYE6_9PROT</name>
<dbReference type="NCBIfam" id="TIGR00006">
    <property type="entry name" value="16S rRNA (cytosine(1402)-N(4))-methyltransferase RsmH"/>
    <property type="match status" value="1"/>
</dbReference>
<feature type="binding site" evidence="6">
    <location>
        <begin position="43"/>
        <end position="45"/>
    </location>
    <ligand>
        <name>S-adenosyl-L-methionine</name>
        <dbReference type="ChEBI" id="CHEBI:59789"/>
    </ligand>
</feature>
<feature type="region of interest" description="Disordered" evidence="7">
    <location>
        <begin position="320"/>
        <end position="342"/>
    </location>
</feature>
<dbReference type="PATRIC" id="fig|1280948.3.peg.2995"/>
<sequence length="342" mass="36482">MASDSPTLPAADSGHKPVMLDEVVEWLAPRDGDVIIDGTFGGGGYSRAILTAANCTLLAIDRDEDAIARAKALQAETERLVPLLGCFGDMDELAEAAGHEAVDGVVLDIGVSSFQIDQAERGFSFMKHGPLDMRMGAIGPSASDVVNQMAERDLANIIFRLGEEKQSRRIARAIVARRADAPFETTTQLAETVEIAVGGRKGARIHPATLTFQAIRMYVNDELGELARALHAAERILRPGGRLVIVTFHSLEDRLVKQWLKNRAGKAGGGSRHMPVAEQGPGATFDLPVSKAILPGANEVEGNPRARSAKLRAAIRTSAPAIEDEASDGMNLPPISDLEDAL</sequence>
<dbReference type="RefSeq" id="WP_035554398.1">
    <property type="nucleotide sequence ID" value="NZ_AWFH01000056.1"/>
</dbReference>
<dbReference type="eggNOG" id="COG0275">
    <property type="taxonomic scope" value="Bacteria"/>
</dbReference>
<keyword evidence="9" id="KW-1185">Reference proteome</keyword>
<evidence type="ECO:0000313" key="9">
    <source>
        <dbReference type="Proteomes" id="UP000024547"/>
    </source>
</evidence>
<evidence type="ECO:0000256" key="6">
    <source>
        <dbReference type="HAMAP-Rule" id="MF_01007"/>
    </source>
</evidence>
<keyword evidence="2 6" id="KW-0698">rRNA processing</keyword>
<dbReference type="OrthoDB" id="9806637at2"/>
<dbReference type="GO" id="GO:0071424">
    <property type="term" value="F:rRNA (cytosine-N4-)-methyltransferase activity"/>
    <property type="evidence" value="ECO:0007669"/>
    <property type="project" value="UniProtKB-UniRule"/>
</dbReference>
<dbReference type="EMBL" id="AWFH01000056">
    <property type="protein sequence ID" value="KCZ58580.1"/>
    <property type="molecule type" value="Genomic_DNA"/>
</dbReference>
<organism evidence="8 9">
    <name type="scientific">Hyphomonas atlantica</name>
    <dbReference type="NCBI Taxonomy" id="1280948"/>
    <lineage>
        <taxon>Bacteria</taxon>
        <taxon>Pseudomonadati</taxon>
        <taxon>Pseudomonadota</taxon>
        <taxon>Alphaproteobacteria</taxon>
        <taxon>Hyphomonadales</taxon>
        <taxon>Hyphomonadaceae</taxon>
        <taxon>Hyphomonas</taxon>
    </lineage>
</organism>
<dbReference type="PIRSF" id="PIRSF004486">
    <property type="entry name" value="MraW"/>
    <property type="match status" value="1"/>
</dbReference>
<dbReference type="SUPFAM" id="SSF53335">
    <property type="entry name" value="S-adenosyl-L-methionine-dependent methyltransferases"/>
    <property type="match status" value="1"/>
</dbReference>
<keyword evidence="5 6" id="KW-0949">S-adenosyl-L-methionine</keyword>
<dbReference type="HAMAP" id="MF_01007">
    <property type="entry name" value="16SrRNA_methyltr_H"/>
    <property type="match status" value="1"/>
</dbReference>
<comment type="function">
    <text evidence="6">Specifically methylates the N4 position of cytidine in position 1402 (C1402) of 16S rRNA.</text>
</comment>
<evidence type="ECO:0000313" key="8">
    <source>
        <dbReference type="EMBL" id="KCZ58580.1"/>
    </source>
</evidence>
<dbReference type="InterPro" id="IPR023397">
    <property type="entry name" value="SAM-dep_MeTrfase_MraW_recog"/>
</dbReference>
<feature type="binding site" evidence="6">
    <location>
        <position position="87"/>
    </location>
    <ligand>
        <name>S-adenosyl-L-methionine</name>
        <dbReference type="ChEBI" id="CHEBI:59789"/>
    </ligand>
</feature>
<feature type="binding site" evidence="6">
    <location>
        <position position="61"/>
    </location>
    <ligand>
        <name>S-adenosyl-L-methionine</name>
        <dbReference type="ChEBI" id="CHEBI:59789"/>
    </ligand>
</feature>
<comment type="similarity">
    <text evidence="1 6">Belongs to the methyltransferase superfamily. RsmH family.</text>
</comment>
<evidence type="ECO:0000256" key="7">
    <source>
        <dbReference type="SAM" id="MobiDB-lite"/>
    </source>
</evidence>
<evidence type="ECO:0000256" key="5">
    <source>
        <dbReference type="ARBA" id="ARBA00022691"/>
    </source>
</evidence>
<dbReference type="STRING" id="1280948.HY36_09385"/>
<gene>
    <name evidence="6" type="primary">rsmH</name>
    <name evidence="8" type="ORF">HY36_09385</name>
</gene>
<dbReference type="InterPro" id="IPR002903">
    <property type="entry name" value="RsmH"/>
</dbReference>
<dbReference type="Proteomes" id="UP000024547">
    <property type="component" value="Unassembled WGS sequence"/>
</dbReference>
<evidence type="ECO:0000256" key="4">
    <source>
        <dbReference type="ARBA" id="ARBA00022679"/>
    </source>
</evidence>
<dbReference type="SUPFAM" id="SSF81799">
    <property type="entry name" value="Putative methyltransferase TM0872, insert domain"/>
    <property type="match status" value="1"/>
</dbReference>
<evidence type="ECO:0000256" key="2">
    <source>
        <dbReference type="ARBA" id="ARBA00022552"/>
    </source>
</evidence>
<dbReference type="Gene3D" id="1.10.150.170">
    <property type="entry name" value="Putative methyltransferase TM0872, insert domain"/>
    <property type="match status" value="1"/>
</dbReference>
<comment type="subcellular location">
    <subcellularLocation>
        <location evidence="6">Cytoplasm</location>
    </subcellularLocation>
</comment>
<reference evidence="8 9" key="1">
    <citation type="journal article" date="2014" name="Antonie Van Leeuwenhoek">
        <title>Hyphomonas beringensis sp. nov. and Hyphomonas chukchiensis sp. nov., isolated from surface seawater of the Bering Sea and Chukchi Sea.</title>
        <authorList>
            <person name="Li C."/>
            <person name="Lai Q."/>
            <person name="Li G."/>
            <person name="Dong C."/>
            <person name="Wang J."/>
            <person name="Liao Y."/>
            <person name="Shao Z."/>
        </authorList>
    </citation>
    <scope>NUCLEOTIDE SEQUENCE [LARGE SCALE GENOMIC DNA]</scope>
    <source>
        <strain evidence="8 9">22II1-22F38</strain>
    </source>
</reference>
<dbReference type="EC" id="2.1.1.199" evidence="6"/>
<feature type="binding site" evidence="6">
    <location>
        <position position="115"/>
    </location>
    <ligand>
        <name>S-adenosyl-L-methionine</name>
        <dbReference type="ChEBI" id="CHEBI:59789"/>
    </ligand>
</feature>
<dbReference type="PANTHER" id="PTHR11265">
    <property type="entry name" value="S-ADENOSYL-METHYLTRANSFERASE MRAW"/>
    <property type="match status" value="1"/>
</dbReference>
<proteinExistence type="inferred from homology"/>
<comment type="caution">
    <text evidence="8">The sequence shown here is derived from an EMBL/GenBank/DDBJ whole genome shotgun (WGS) entry which is preliminary data.</text>
</comment>
<comment type="catalytic activity">
    <reaction evidence="6">
        <text>cytidine(1402) in 16S rRNA + S-adenosyl-L-methionine = N(4)-methylcytidine(1402) in 16S rRNA + S-adenosyl-L-homocysteine + H(+)</text>
        <dbReference type="Rhea" id="RHEA:42928"/>
        <dbReference type="Rhea" id="RHEA-COMP:10286"/>
        <dbReference type="Rhea" id="RHEA-COMP:10287"/>
        <dbReference type="ChEBI" id="CHEBI:15378"/>
        <dbReference type="ChEBI" id="CHEBI:57856"/>
        <dbReference type="ChEBI" id="CHEBI:59789"/>
        <dbReference type="ChEBI" id="CHEBI:74506"/>
        <dbReference type="ChEBI" id="CHEBI:82748"/>
        <dbReference type="EC" id="2.1.1.199"/>
    </reaction>
</comment>
<dbReference type="GO" id="GO:0070475">
    <property type="term" value="P:rRNA base methylation"/>
    <property type="evidence" value="ECO:0007669"/>
    <property type="project" value="UniProtKB-UniRule"/>
</dbReference>
<evidence type="ECO:0000256" key="1">
    <source>
        <dbReference type="ARBA" id="ARBA00010396"/>
    </source>
</evidence>